<evidence type="ECO:0000256" key="3">
    <source>
        <dbReference type="ARBA" id="ARBA00022692"/>
    </source>
</evidence>
<evidence type="ECO:0000256" key="1">
    <source>
        <dbReference type="ARBA" id="ARBA00004651"/>
    </source>
</evidence>
<name>A0ABT6PLG7_9PSEU</name>
<dbReference type="InterPro" id="IPR005274">
    <property type="entry name" value="IM_pro_YhjD"/>
</dbReference>
<feature type="transmembrane region" description="Helical" evidence="6">
    <location>
        <begin position="236"/>
        <end position="258"/>
    </location>
</feature>
<reference evidence="7 8" key="1">
    <citation type="submission" date="2023-04" db="EMBL/GenBank/DDBJ databases">
        <title>Draft genome sequence of Saccharopolyspora sp. TS4A08 isolated from sweet potato rhizospheric soil.</title>
        <authorList>
            <person name="Suksaard P."/>
            <person name="Duangmal K."/>
        </authorList>
    </citation>
    <scope>NUCLEOTIDE SEQUENCE [LARGE SCALE GENOMIC DNA]</scope>
    <source>
        <strain evidence="7 8">TS4A08</strain>
    </source>
</reference>
<gene>
    <name evidence="7" type="primary">yhjD</name>
    <name evidence="7" type="ORF">QFW96_09505</name>
</gene>
<keyword evidence="4 6" id="KW-1133">Transmembrane helix</keyword>
<dbReference type="Pfam" id="PF03631">
    <property type="entry name" value="Virul_fac_BrkB"/>
    <property type="match status" value="1"/>
</dbReference>
<keyword evidence="8" id="KW-1185">Reference proteome</keyword>
<dbReference type="Proteomes" id="UP001237595">
    <property type="component" value="Unassembled WGS sequence"/>
</dbReference>
<proteinExistence type="predicted"/>
<feature type="transmembrane region" description="Helical" evidence="6">
    <location>
        <begin position="47"/>
        <end position="75"/>
    </location>
</feature>
<keyword evidence="5 6" id="KW-0472">Membrane</keyword>
<evidence type="ECO:0000256" key="4">
    <source>
        <dbReference type="ARBA" id="ARBA00022989"/>
    </source>
</evidence>
<evidence type="ECO:0000313" key="7">
    <source>
        <dbReference type="EMBL" id="MDI2028847.1"/>
    </source>
</evidence>
<feature type="transmembrane region" description="Helical" evidence="6">
    <location>
        <begin position="201"/>
        <end position="224"/>
    </location>
</feature>
<keyword evidence="3 6" id="KW-0812">Transmembrane</keyword>
<dbReference type="PANTHER" id="PTHR30213:SF1">
    <property type="entry name" value="INNER MEMBRANE PROTEIN YHJD"/>
    <property type="match status" value="1"/>
</dbReference>
<dbReference type="EMBL" id="JASAOF010000004">
    <property type="protein sequence ID" value="MDI2028847.1"/>
    <property type="molecule type" value="Genomic_DNA"/>
</dbReference>
<evidence type="ECO:0000256" key="5">
    <source>
        <dbReference type="ARBA" id="ARBA00023136"/>
    </source>
</evidence>
<comment type="subcellular location">
    <subcellularLocation>
        <location evidence="1">Cell membrane</location>
        <topology evidence="1">Multi-pass membrane protein</topology>
    </subcellularLocation>
</comment>
<feature type="transmembrane region" description="Helical" evidence="6">
    <location>
        <begin position="270"/>
        <end position="293"/>
    </location>
</feature>
<feature type="transmembrane region" description="Helical" evidence="6">
    <location>
        <begin position="109"/>
        <end position="129"/>
    </location>
</feature>
<evidence type="ECO:0000256" key="2">
    <source>
        <dbReference type="ARBA" id="ARBA00022475"/>
    </source>
</evidence>
<dbReference type="PANTHER" id="PTHR30213">
    <property type="entry name" value="INNER MEMBRANE PROTEIN YHJD"/>
    <property type="match status" value="1"/>
</dbReference>
<feature type="transmembrane region" description="Helical" evidence="6">
    <location>
        <begin position="160"/>
        <end position="181"/>
    </location>
</feature>
<dbReference type="RefSeq" id="WP_281455213.1">
    <property type="nucleotide sequence ID" value="NZ_JASAOF010000004.1"/>
</dbReference>
<sequence length="349" mass="37190">MAEQLEQQERSGHQEPEGRLARLRRRHEWLDRLVRAATGYQQQYGDYYAAAITYFSVLALVPLLMIGFAVAGFVLGGNPDLLASLRQSITSAVPSPAMSEMLNKVVDQAIEQAGAVGIIGLLTALYSGLGWMTNLREALTAQWTQIPSAQPMLKRMASDLVSLLGLGLAMALSFGISALGGGAGRILLEAAGFERSAIAGVVLRVLSVLLSLLAGWLVFVWVLARLPRKPVTLRSAIWGGLFAAVGFEILKQVGVIYLNTVTNSPAGAAFGPILGLLVFANLMSRFVLFVTAWTASARENRDAAAVPAPGPAVIRPTVRLHRRPGARTTAGLLGAGALAGWLLGRRRDS</sequence>
<keyword evidence="2" id="KW-1003">Cell membrane</keyword>
<protein>
    <submittedName>
        <fullName evidence="7">Inner membrane protein YhjD</fullName>
    </submittedName>
</protein>
<accession>A0ABT6PLG7</accession>
<dbReference type="InterPro" id="IPR017039">
    <property type="entry name" value="Virul_fac_BrkB"/>
</dbReference>
<dbReference type="NCBIfam" id="TIGR00766">
    <property type="entry name" value="inner membrane protein YhjD"/>
    <property type="match status" value="1"/>
</dbReference>
<evidence type="ECO:0000313" key="8">
    <source>
        <dbReference type="Proteomes" id="UP001237595"/>
    </source>
</evidence>
<comment type="caution">
    <text evidence="7">The sequence shown here is derived from an EMBL/GenBank/DDBJ whole genome shotgun (WGS) entry which is preliminary data.</text>
</comment>
<evidence type="ECO:0000256" key="6">
    <source>
        <dbReference type="SAM" id="Phobius"/>
    </source>
</evidence>
<organism evidence="7 8">
    <name type="scientific">Saccharopolyspora ipomoeae</name>
    <dbReference type="NCBI Taxonomy" id="3042027"/>
    <lineage>
        <taxon>Bacteria</taxon>
        <taxon>Bacillati</taxon>
        <taxon>Actinomycetota</taxon>
        <taxon>Actinomycetes</taxon>
        <taxon>Pseudonocardiales</taxon>
        <taxon>Pseudonocardiaceae</taxon>
        <taxon>Saccharopolyspora</taxon>
    </lineage>
</organism>